<dbReference type="EMBL" id="VSSQ01001268">
    <property type="protein sequence ID" value="MPM06817.1"/>
    <property type="molecule type" value="Genomic_DNA"/>
</dbReference>
<sequence length="728" mass="84705">MEYNAFSQFIVRSPFLPYNKLESILSDKNRLINQWSDEEILDAIFIASPVLFNELNKLLVTKSDDLENVDRLLFSLARYLTRMATRCTPFGLFAGCAVGNVGVNSKIELVNSINRTTRFDMFFLCTLYDDLLKNPEIKNKIKYYPNTSLYLVGKKYRYVECLSLKLRRKYQITEVARSVYLDAILNIAISGNTRGELIHFLIGKGVDTSDASIFVDELIDSQILVGELYQSVTGEDFFSRLIKLLKSIEFKSPLLTSLIDLQSLLKKIDFQNGNKQLYTIIISKVDTLNIKYEKNFLLQVDLAKKVSNASLSYEIIDELKSVMLFLNKITPMKDNDPLNQFQYEFYKRYEEREIPLLEALDPELGIGYPINRKYENLSPLIENFNLPIQDERSLTNLDFFHQRLLMKTIECISNNSKELILNDEDVKGFTYRWDDLPPTIYTMLEVIRSNPNDFLLKLNFFGGNCGANLLTRFAHTDDGIMNLVNNIIQKEEELVGDDILCEIVHLPESRVGNILFRPHIRNKELLLLSDSDLPKSDVVNVSDLMISVRKGKLVLRSKKLNKYIIPRLTSAHNYQRNSLPVYHFLCDMQHLGRNMIFFNWGTTLESMFPYRPRVRYNNTILSAAMWSIKNNEIKFLFTLEEELLLDAVVKWRLERSIPRYVYLVDNDNKLYVDWDNIISIFSLFAIIKNLPIVVFSEFLFEQENALVKKSSDVYLNECIVAFYKNKNR</sequence>
<reference evidence="2" key="1">
    <citation type="submission" date="2019-08" db="EMBL/GenBank/DDBJ databases">
        <authorList>
            <person name="Kucharzyk K."/>
            <person name="Murdoch R.W."/>
            <person name="Higgins S."/>
            <person name="Loffler F."/>
        </authorList>
    </citation>
    <scope>NUCLEOTIDE SEQUENCE</scope>
</reference>
<proteinExistence type="predicted"/>
<comment type="caution">
    <text evidence="2">The sequence shown here is derived from an EMBL/GenBank/DDBJ whole genome shotgun (WGS) entry which is preliminary data.</text>
</comment>
<evidence type="ECO:0000259" key="1">
    <source>
        <dbReference type="Pfam" id="PF04738"/>
    </source>
</evidence>
<evidence type="ECO:0000313" key="2">
    <source>
        <dbReference type="EMBL" id="MPM06817.1"/>
    </source>
</evidence>
<dbReference type="InterPro" id="IPR006827">
    <property type="entry name" value="Lant_deHydtase_N"/>
</dbReference>
<name>A0A644WT18_9ZZZZ</name>
<dbReference type="AlphaFoldDB" id="A0A644WT18"/>
<accession>A0A644WT18</accession>
<gene>
    <name evidence="2" type="primary">nisB</name>
    <name evidence="2" type="ORF">SDC9_53120</name>
</gene>
<feature type="domain" description="Lantibiotic dehydratase N-terminal" evidence="1">
    <location>
        <begin position="37"/>
        <end position="676"/>
    </location>
</feature>
<dbReference type="Pfam" id="PF04738">
    <property type="entry name" value="Lant_dehydr_N"/>
    <property type="match status" value="1"/>
</dbReference>
<organism evidence="2">
    <name type="scientific">bioreactor metagenome</name>
    <dbReference type="NCBI Taxonomy" id="1076179"/>
    <lineage>
        <taxon>unclassified sequences</taxon>
        <taxon>metagenomes</taxon>
        <taxon>ecological metagenomes</taxon>
    </lineage>
</organism>
<protein>
    <submittedName>
        <fullName evidence="2">Nisin biosynthesis protein NisB</fullName>
    </submittedName>
</protein>